<name>A0A6U6II82_9STRA</name>
<dbReference type="AlphaFoldDB" id="A0A6U6II82"/>
<evidence type="ECO:0000256" key="5">
    <source>
        <dbReference type="SAM" id="MobiDB-lite"/>
    </source>
</evidence>
<dbReference type="EMBL" id="HBKQ01047598">
    <property type="protein sequence ID" value="CAE2272417.1"/>
    <property type="molecule type" value="Transcribed_RNA"/>
</dbReference>
<evidence type="ECO:0000256" key="2">
    <source>
        <dbReference type="ARBA" id="ARBA00022692"/>
    </source>
</evidence>
<organism evidence="9">
    <name type="scientific">Odontella aurita</name>
    <dbReference type="NCBI Taxonomy" id="265563"/>
    <lineage>
        <taxon>Eukaryota</taxon>
        <taxon>Sar</taxon>
        <taxon>Stramenopiles</taxon>
        <taxon>Ochrophyta</taxon>
        <taxon>Bacillariophyta</taxon>
        <taxon>Mediophyceae</taxon>
        <taxon>Biddulphiophycidae</taxon>
        <taxon>Eupodiscales</taxon>
        <taxon>Odontellaceae</taxon>
        <taxon>Odontella</taxon>
    </lineage>
</organism>
<dbReference type="Pfam" id="PF13850">
    <property type="entry name" value="ERGIC_N"/>
    <property type="match status" value="1"/>
</dbReference>
<dbReference type="Gene3D" id="3.40.30.10">
    <property type="entry name" value="Glutaredoxin"/>
    <property type="match status" value="1"/>
</dbReference>
<dbReference type="InterPro" id="IPR039542">
    <property type="entry name" value="Erv_N"/>
</dbReference>
<proteinExistence type="predicted"/>
<dbReference type="GO" id="GO:0016020">
    <property type="term" value="C:membrane"/>
    <property type="evidence" value="ECO:0007669"/>
    <property type="project" value="UniProtKB-SubCell"/>
</dbReference>
<gene>
    <name evidence="8" type="ORF">OAUR00152_LOCUS32834</name>
    <name evidence="9" type="ORF">OAUR00152_LOCUS32835</name>
</gene>
<feature type="domain" description="Thioredoxin" evidence="7">
    <location>
        <begin position="148"/>
        <end position="283"/>
    </location>
</feature>
<dbReference type="PROSITE" id="PS51352">
    <property type="entry name" value="THIOREDOXIN_2"/>
    <property type="match status" value="1"/>
</dbReference>
<dbReference type="EMBL" id="HBKQ01047597">
    <property type="protein sequence ID" value="CAE2272416.1"/>
    <property type="molecule type" value="Transcribed_RNA"/>
</dbReference>
<reference evidence="9" key="1">
    <citation type="submission" date="2021-01" db="EMBL/GenBank/DDBJ databases">
        <authorList>
            <person name="Corre E."/>
            <person name="Pelletier E."/>
            <person name="Niang G."/>
            <person name="Scheremetjew M."/>
            <person name="Finn R."/>
            <person name="Kale V."/>
            <person name="Holt S."/>
            <person name="Cochrane G."/>
            <person name="Meng A."/>
            <person name="Brown T."/>
            <person name="Cohen L."/>
        </authorList>
    </citation>
    <scope>NUCLEOTIDE SEQUENCE</scope>
    <source>
        <strain evidence="9">Isolate 1302-5</strain>
    </source>
</reference>
<evidence type="ECO:0000259" key="7">
    <source>
        <dbReference type="PROSITE" id="PS51352"/>
    </source>
</evidence>
<protein>
    <recommendedName>
        <fullName evidence="7">Thioredoxin domain-containing protein</fullName>
    </recommendedName>
</protein>
<dbReference type="Pfam" id="PF00085">
    <property type="entry name" value="Thioredoxin"/>
    <property type="match status" value="1"/>
</dbReference>
<feature type="transmembrane region" description="Helical" evidence="6">
    <location>
        <begin position="519"/>
        <end position="540"/>
    </location>
</feature>
<sequence>MPPRPPPPTPRKWSNALDMYRKVPTDLLEGTKRGSFMSFMALFAMAILGYLETRDFLSPKVVSDLSLDTNREPKVRVNFNITMMDLKCDFATVDVVSVLGTEQNVTQNVLKFSLDQNGVRQRLMGKNKNQNDIVLSDEGVTETIEELHENGEDAVSLDQTTLKFALHQYEFVFVDFFASWCSHCRDLAPTWETLAEVMTDAAESVVDDTDHDYSDEEYEEAVKLELPVIIAKVDCVNHADLCMSQSIQAYPTLRLFHNGDLYSDYRGHREVVEMTHWLANLEENIHPNKPEEEKKLSSADDIARDRMGVETSRDEMNKLPKRPDSRVPGSTEEKEWIAEMQRHRGRQREVWKDKEHDGCQLSGFLMVDRAPGHFRIQAQSSFHDLAAHMTNVSHEVHELSFGDPGIMRAIERAETNNKEGYPVVPPGTLEATHPMNGNVYITRNVHEAHHHYLKVITTHLDHPALSANRWMSRPQNRRVYTVLQSSQLSFYKSDVVPDARFIFDLSPISVSHRIKHRRWYDYVTSLMAIIGGTFTVLGMLDGMLGKAVGKRRR</sequence>
<comment type="subcellular location">
    <subcellularLocation>
        <location evidence="1">Membrane</location>
    </subcellularLocation>
</comment>
<keyword evidence="4 6" id="KW-0472">Membrane</keyword>
<evidence type="ECO:0000313" key="9">
    <source>
        <dbReference type="EMBL" id="CAE2272417.1"/>
    </source>
</evidence>
<dbReference type="InterPro" id="IPR045888">
    <property type="entry name" value="Erv"/>
</dbReference>
<evidence type="ECO:0000256" key="6">
    <source>
        <dbReference type="SAM" id="Phobius"/>
    </source>
</evidence>
<dbReference type="PANTHER" id="PTHR10984">
    <property type="entry name" value="ENDOPLASMIC RETICULUM-GOLGI INTERMEDIATE COMPARTMENT PROTEIN"/>
    <property type="match status" value="1"/>
</dbReference>
<feature type="region of interest" description="Disordered" evidence="5">
    <location>
        <begin position="288"/>
        <end position="332"/>
    </location>
</feature>
<dbReference type="GO" id="GO:0030134">
    <property type="term" value="C:COPII-coated ER to Golgi transport vesicle"/>
    <property type="evidence" value="ECO:0007669"/>
    <property type="project" value="TreeGrafter"/>
</dbReference>
<dbReference type="InterPro" id="IPR012936">
    <property type="entry name" value="Erv_C"/>
</dbReference>
<evidence type="ECO:0000256" key="1">
    <source>
        <dbReference type="ARBA" id="ARBA00004370"/>
    </source>
</evidence>
<dbReference type="Pfam" id="PF07970">
    <property type="entry name" value="COPIIcoated_ERV"/>
    <property type="match status" value="1"/>
</dbReference>
<accession>A0A6U6II82</accession>
<keyword evidence="3 6" id="KW-1133">Transmembrane helix</keyword>
<dbReference type="PANTHER" id="PTHR10984:SF37">
    <property type="entry name" value="PROTEIN DISULFIDE-ISOMERASE 5-3"/>
    <property type="match status" value="1"/>
</dbReference>
<evidence type="ECO:0000256" key="4">
    <source>
        <dbReference type="ARBA" id="ARBA00023136"/>
    </source>
</evidence>
<dbReference type="SUPFAM" id="SSF52833">
    <property type="entry name" value="Thioredoxin-like"/>
    <property type="match status" value="1"/>
</dbReference>
<evidence type="ECO:0000313" key="8">
    <source>
        <dbReference type="EMBL" id="CAE2272416.1"/>
    </source>
</evidence>
<keyword evidence="2 6" id="KW-0812">Transmembrane</keyword>
<dbReference type="InterPro" id="IPR013766">
    <property type="entry name" value="Thioredoxin_domain"/>
</dbReference>
<dbReference type="CDD" id="cd02961">
    <property type="entry name" value="PDI_a_family"/>
    <property type="match status" value="1"/>
</dbReference>
<dbReference type="PRINTS" id="PR00421">
    <property type="entry name" value="THIOREDOXIN"/>
</dbReference>
<evidence type="ECO:0000256" key="3">
    <source>
        <dbReference type="ARBA" id="ARBA00022989"/>
    </source>
</evidence>
<dbReference type="InterPro" id="IPR036249">
    <property type="entry name" value="Thioredoxin-like_sf"/>
</dbReference>
<dbReference type="GO" id="GO:0005783">
    <property type="term" value="C:endoplasmic reticulum"/>
    <property type="evidence" value="ECO:0007669"/>
    <property type="project" value="TreeGrafter"/>
</dbReference>